<dbReference type="Pfam" id="PF03006">
    <property type="entry name" value="HlyIII"/>
    <property type="match status" value="1"/>
</dbReference>
<gene>
    <name evidence="8" type="ORF">SISSUDRAFT_1019813</name>
</gene>
<dbReference type="Proteomes" id="UP000076798">
    <property type="component" value="Unassembled WGS sequence"/>
</dbReference>
<feature type="transmembrane region" description="Helical" evidence="7">
    <location>
        <begin position="275"/>
        <end position="298"/>
    </location>
</feature>
<evidence type="ECO:0000313" key="8">
    <source>
        <dbReference type="EMBL" id="KZT39715.1"/>
    </source>
</evidence>
<sequence>MSSTSETRLRHSAPSVTEAAIETGHRVVDTVKKVSHTLHWDELPEWSKDNEYILTGYRRLQYSFSGCLHSVFAYLHNESVNIHSHLWAAVLFLGFLVTANDHHIAQYPTAMWLDRAAFAVFLVMAVFCLLCSATFHAVACHSQEIARQYNALDYAGIISLIVGSFYPAVYYGFFCQPTYQVFYLGGITLAGIGAAVIVLAPRYATPAYRPIRTAVFVGLGGFGVIPLSHMVLSHGFTAACEEMGLAWVIYSMGFYLVGALIYANRFPERLAPGKFDLFFASHQIFHVHVVLAALSHYVGVLKAFHHWHGALNGTCVP</sequence>
<organism evidence="8 9">
    <name type="scientific">Sistotremastrum suecicum HHB10207 ss-3</name>
    <dbReference type="NCBI Taxonomy" id="1314776"/>
    <lineage>
        <taxon>Eukaryota</taxon>
        <taxon>Fungi</taxon>
        <taxon>Dikarya</taxon>
        <taxon>Basidiomycota</taxon>
        <taxon>Agaricomycotina</taxon>
        <taxon>Agaricomycetes</taxon>
        <taxon>Sistotremastrales</taxon>
        <taxon>Sistotremastraceae</taxon>
        <taxon>Sistotremastrum</taxon>
    </lineage>
</organism>
<reference evidence="8 9" key="1">
    <citation type="journal article" date="2016" name="Mol. Biol. Evol.">
        <title>Comparative Genomics of Early-Diverging Mushroom-Forming Fungi Provides Insights into the Origins of Lignocellulose Decay Capabilities.</title>
        <authorList>
            <person name="Nagy L.G."/>
            <person name="Riley R."/>
            <person name="Tritt A."/>
            <person name="Adam C."/>
            <person name="Daum C."/>
            <person name="Floudas D."/>
            <person name="Sun H."/>
            <person name="Yadav J.S."/>
            <person name="Pangilinan J."/>
            <person name="Larsson K.H."/>
            <person name="Matsuura K."/>
            <person name="Barry K."/>
            <person name="Labutti K."/>
            <person name="Kuo R."/>
            <person name="Ohm R.A."/>
            <person name="Bhattacharya S.S."/>
            <person name="Shirouzu T."/>
            <person name="Yoshinaga Y."/>
            <person name="Martin F.M."/>
            <person name="Grigoriev I.V."/>
            <person name="Hibbett D.S."/>
        </authorList>
    </citation>
    <scope>NUCLEOTIDE SEQUENCE [LARGE SCALE GENOMIC DNA]</scope>
    <source>
        <strain evidence="8 9">HHB10207 ss-3</strain>
    </source>
</reference>
<feature type="transmembrane region" description="Helical" evidence="7">
    <location>
        <begin position="117"/>
        <end position="139"/>
    </location>
</feature>
<comment type="subcellular location">
    <subcellularLocation>
        <location evidence="1">Membrane</location>
        <topology evidence="1">Multi-pass membrane protein</topology>
    </subcellularLocation>
</comment>
<dbReference type="OrthoDB" id="529367at2759"/>
<evidence type="ECO:0000256" key="3">
    <source>
        <dbReference type="ARBA" id="ARBA00022692"/>
    </source>
</evidence>
<keyword evidence="9" id="KW-1185">Reference proteome</keyword>
<dbReference type="STRING" id="1314776.A0A166EL99"/>
<feature type="binding site" evidence="6">
    <location>
        <position position="282"/>
    </location>
    <ligand>
        <name>Zn(2+)</name>
        <dbReference type="ChEBI" id="CHEBI:29105"/>
    </ligand>
</feature>
<dbReference type="EMBL" id="KV428042">
    <property type="protein sequence ID" value="KZT39715.1"/>
    <property type="molecule type" value="Genomic_DNA"/>
</dbReference>
<evidence type="ECO:0000313" key="9">
    <source>
        <dbReference type="Proteomes" id="UP000076798"/>
    </source>
</evidence>
<feature type="transmembrane region" description="Helical" evidence="7">
    <location>
        <begin position="181"/>
        <end position="201"/>
    </location>
</feature>
<accession>A0A166EL99</accession>
<keyword evidence="4 7" id="KW-1133">Transmembrane helix</keyword>
<comment type="similarity">
    <text evidence="2">Belongs to the ADIPOR family.</text>
</comment>
<name>A0A166EL99_9AGAM</name>
<dbReference type="GO" id="GO:0016020">
    <property type="term" value="C:membrane"/>
    <property type="evidence" value="ECO:0007669"/>
    <property type="project" value="UniProtKB-SubCell"/>
</dbReference>
<dbReference type="GO" id="GO:0038023">
    <property type="term" value="F:signaling receptor activity"/>
    <property type="evidence" value="ECO:0007669"/>
    <property type="project" value="TreeGrafter"/>
</dbReference>
<keyword evidence="6" id="KW-0862">Zinc</keyword>
<dbReference type="GO" id="GO:0006882">
    <property type="term" value="P:intracellular zinc ion homeostasis"/>
    <property type="evidence" value="ECO:0007669"/>
    <property type="project" value="TreeGrafter"/>
</dbReference>
<keyword evidence="5 7" id="KW-0472">Membrane</keyword>
<dbReference type="InterPro" id="IPR004254">
    <property type="entry name" value="AdipoR/HlyIII-related"/>
</dbReference>
<keyword evidence="6" id="KW-0479">Metal-binding</keyword>
<evidence type="ECO:0000256" key="6">
    <source>
        <dbReference type="PIRSR" id="PIRSR604254-1"/>
    </source>
</evidence>
<feature type="transmembrane region" description="Helical" evidence="7">
    <location>
        <begin position="151"/>
        <end position="169"/>
    </location>
</feature>
<protein>
    <submittedName>
        <fullName evidence="8">HlyIII-domain-containing protein</fullName>
    </submittedName>
</protein>
<feature type="transmembrane region" description="Helical" evidence="7">
    <location>
        <begin position="244"/>
        <end position="263"/>
    </location>
</feature>
<evidence type="ECO:0000256" key="5">
    <source>
        <dbReference type="ARBA" id="ARBA00023136"/>
    </source>
</evidence>
<evidence type="ECO:0000256" key="7">
    <source>
        <dbReference type="SAM" id="Phobius"/>
    </source>
</evidence>
<evidence type="ECO:0000256" key="2">
    <source>
        <dbReference type="ARBA" id="ARBA00007018"/>
    </source>
</evidence>
<dbReference type="PANTHER" id="PTHR20855">
    <property type="entry name" value="ADIPOR/PROGESTIN RECEPTOR-RELATED"/>
    <property type="match status" value="1"/>
</dbReference>
<evidence type="ECO:0000256" key="4">
    <source>
        <dbReference type="ARBA" id="ARBA00022989"/>
    </source>
</evidence>
<feature type="binding site" evidence="6">
    <location>
        <position position="136"/>
    </location>
    <ligand>
        <name>Zn(2+)</name>
        <dbReference type="ChEBI" id="CHEBI:29105"/>
    </ligand>
</feature>
<feature type="binding site" evidence="6">
    <location>
        <position position="286"/>
    </location>
    <ligand>
        <name>Zn(2+)</name>
        <dbReference type="ChEBI" id="CHEBI:29105"/>
    </ligand>
</feature>
<proteinExistence type="inferred from homology"/>
<feature type="transmembrane region" description="Helical" evidence="7">
    <location>
        <begin position="213"/>
        <end position="232"/>
    </location>
</feature>
<evidence type="ECO:0000256" key="1">
    <source>
        <dbReference type="ARBA" id="ARBA00004141"/>
    </source>
</evidence>
<dbReference type="GO" id="GO:0046872">
    <property type="term" value="F:metal ion binding"/>
    <property type="evidence" value="ECO:0007669"/>
    <property type="project" value="UniProtKB-KW"/>
</dbReference>
<dbReference type="AlphaFoldDB" id="A0A166EL99"/>
<keyword evidence="3 7" id="KW-0812">Transmembrane</keyword>
<dbReference type="PANTHER" id="PTHR20855:SF52">
    <property type="entry name" value="ADIPONECTIN RECEPTOR PROTEIN"/>
    <property type="match status" value="1"/>
</dbReference>